<evidence type="ECO:0000313" key="1">
    <source>
        <dbReference type="EMBL" id="SIT46283.1"/>
    </source>
</evidence>
<proteinExistence type="predicted"/>
<gene>
    <name evidence="1" type="ORF">BN2476_500145</name>
</gene>
<dbReference type="EMBL" id="CYGY02000050">
    <property type="protein sequence ID" value="SIT46283.1"/>
    <property type="molecule type" value="Genomic_DNA"/>
</dbReference>
<dbReference type="RefSeq" id="WP_087737002.1">
    <property type="nucleotide sequence ID" value="NZ_CYGY02000050.1"/>
</dbReference>
<reference evidence="1" key="1">
    <citation type="submission" date="2016-12" db="EMBL/GenBank/DDBJ databases">
        <authorList>
            <person name="Moulin L."/>
        </authorList>
    </citation>
    <scope>NUCLEOTIDE SEQUENCE [LARGE SCALE GENOMIC DNA]</scope>
    <source>
        <strain evidence="1">STM 7183</strain>
    </source>
</reference>
<dbReference type="OrthoDB" id="9027476at2"/>
<name>A0A1N7SFW1_9BURK</name>
<dbReference type="AlphaFoldDB" id="A0A1N7SFW1"/>
<keyword evidence="2" id="KW-1185">Reference proteome</keyword>
<sequence length="82" mass="8685">MQEGISAPEPVVVASVTDARWADSGHTAIDCMVKFANHPFVSCAVPFHACADDPADYGRQLYADLTAGKYGPIADFEPENGA</sequence>
<accession>A0A1N7SFW1</accession>
<evidence type="ECO:0000313" key="2">
    <source>
        <dbReference type="Proteomes" id="UP000195569"/>
    </source>
</evidence>
<dbReference type="Proteomes" id="UP000195569">
    <property type="component" value="Unassembled WGS sequence"/>
</dbReference>
<comment type="caution">
    <text evidence="1">The sequence shown here is derived from an EMBL/GenBank/DDBJ whole genome shotgun (WGS) entry which is preliminary data.</text>
</comment>
<organism evidence="1 2">
    <name type="scientific">Paraburkholderia piptadeniae</name>
    <dbReference type="NCBI Taxonomy" id="1701573"/>
    <lineage>
        <taxon>Bacteria</taxon>
        <taxon>Pseudomonadati</taxon>
        <taxon>Pseudomonadota</taxon>
        <taxon>Betaproteobacteria</taxon>
        <taxon>Burkholderiales</taxon>
        <taxon>Burkholderiaceae</taxon>
        <taxon>Paraburkholderia</taxon>
    </lineage>
</organism>
<protein>
    <submittedName>
        <fullName evidence="1">Uncharacterized protein</fullName>
    </submittedName>
</protein>